<accession>A0A0C3C742</accession>
<reference evidence="2" key="2">
    <citation type="submission" date="2015-01" db="EMBL/GenBank/DDBJ databases">
        <title>Evolutionary Origins and Diversification of the Mycorrhizal Mutualists.</title>
        <authorList>
            <consortium name="DOE Joint Genome Institute"/>
            <consortium name="Mycorrhizal Genomics Consortium"/>
            <person name="Kohler A."/>
            <person name="Kuo A."/>
            <person name="Nagy L.G."/>
            <person name="Floudas D."/>
            <person name="Copeland A."/>
            <person name="Barry K.W."/>
            <person name="Cichocki N."/>
            <person name="Veneault-Fourrey C."/>
            <person name="LaButti K."/>
            <person name="Lindquist E.A."/>
            <person name="Lipzen A."/>
            <person name="Lundell T."/>
            <person name="Morin E."/>
            <person name="Murat C."/>
            <person name="Riley R."/>
            <person name="Ohm R."/>
            <person name="Sun H."/>
            <person name="Tunlid A."/>
            <person name="Henrissat B."/>
            <person name="Grigoriev I.V."/>
            <person name="Hibbett D.S."/>
            <person name="Martin F."/>
        </authorList>
    </citation>
    <scope>NUCLEOTIDE SEQUENCE [LARGE SCALE GENOMIC DNA]</scope>
    <source>
        <strain evidence="2">h7</strain>
    </source>
</reference>
<dbReference type="EMBL" id="KN831785">
    <property type="protein sequence ID" value="KIM39416.1"/>
    <property type="molecule type" value="Genomic_DNA"/>
</dbReference>
<protein>
    <submittedName>
        <fullName evidence="1">Uncharacterized protein</fullName>
    </submittedName>
</protein>
<organism evidence="1 2">
    <name type="scientific">Hebeloma cylindrosporum</name>
    <dbReference type="NCBI Taxonomy" id="76867"/>
    <lineage>
        <taxon>Eukaryota</taxon>
        <taxon>Fungi</taxon>
        <taxon>Dikarya</taxon>
        <taxon>Basidiomycota</taxon>
        <taxon>Agaricomycotina</taxon>
        <taxon>Agaricomycetes</taxon>
        <taxon>Agaricomycetidae</taxon>
        <taxon>Agaricales</taxon>
        <taxon>Agaricineae</taxon>
        <taxon>Hymenogastraceae</taxon>
        <taxon>Hebeloma</taxon>
    </lineage>
</organism>
<reference evidence="1 2" key="1">
    <citation type="submission" date="2014-04" db="EMBL/GenBank/DDBJ databases">
        <authorList>
            <consortium name="DOE Joint Genome Institute"/>
            <person name="Kuo A."/>
            <person name="Gay G."/>
            <person name="Dore J."/>
            <person name="Kohler A."/>
            <person name="Nagy L.G."/>
            <person name="Floudas D."/>
            <person name="Copeland A."/>
            <person name="Barry K.W."/>
            <person name="Cichocki N."/>
            <person name="Veneault-Fourrey C."/>
            <person name="LaButti K."/>
            <person name="Lindquist E.A."/>
            <person name="Lipzen A."/>
            <person name="Lundell T."/>
            <person name="Morin E."/>
            <person name="Murat C."/>
            <person name="Sun H."/>
            <person name="Tunlid A."/>
            <person name="Henrissat B."/>
            <person name="Grigoriev I.V."/>
            <person name="Hibbett D.S."/>
            <person name="Martin F."/>
            <person name="Nordberg H.P."/>
            <person name="Cantor M.N."/>
            <person name="Hua S.X."/>
        </authorList>
    </citation>
    <scope>NUCLEOTIDE SEQUENCE [LARGE SCALE GENOMIC DNA]</scope>
    <source>
        <strain evidence="2">h7</strain>
    </source>
</reference>
<keyword evidence="2" id="KW-1185">Reference proteome</keyword>
<evidence type="ECO:0000313" key="2">
    <source>
        <dbReference type="Proteomes" id="UP000053424"/>
    </source>
</evidence>
<evidence type="ECO:0000313" key="1">
    <source>
        <dbReference type="EMBL" id="KIM39416.1"/>
    </source>
</evidence>
<name>A0A0C3C742_HEBCY</name>
<gene>
    <name evidence="1" type="ORF">M413DRAFT_190850</name>
</gene>
<sequence length="67" mass="7696">MLFLTPHCNVMRSAHQLVYRTDDSCTYVPSDIQHETRNTRVTDPPFPDVFSAENPSQSHSLHIRLQG</sequence>
<dbReference type="HOGENOM" id="CLU_2812649_0_0_1"/>
<dbReference type="AlphaFoldDB" id="A0A0C3C742"/>
<proteinExistence type="predicted"/>
<dbReference type="Proteomes" id="UP000053424">
    <property type="component" value="Unassembled WGS sequence"/>
</dbReference>